<evidence type="ECO:0000313" key="3">
    <source>
        <dbReference type="EMBL" id="HIU24030.1"/>
    </source>
</evidence>
<dbReference type="InterPro" id="IPR013078">
    <property type="entry name" value="His_Pase_superF_clade-1"/>
</dbReference>
<evidence type="ECO:0000256" key="2">
    <source>
        <dbReference type="PIRSR" id="PIRSR613078-2"/>
    </source>
</evidence>
<dbReference type="GO" id="GO:0005737">
    <property type="term" value="C:cytoplasm"/>
    <property type="evidence" value="ECO:0007669"/>
    <property type="project" value="TreeGrafter"/>
</dbReference>
<evidence type="ECO:0000313" key="4">
    <source>
        <dbReference type="Proteomes" id="UP000824078"/>
    </source>
</evidence>
<dbReference type="InterPro" id="IPR029033">
    <property type="entry name" value="His_PPase_superfam"/>
</dbReference>
<dbReference type="Pfam" id="PF00300">
    <property type="entry name" value="His_Phos_1"/>
    <property type="match status" value="1"/>
</dbReference>
<dbReference type="InterPro" id="IPR050275">
    <property type="entry name" value="PGM_Phosphatase"/>
</dbReference>
<organism evidence="3 4">
    <name type="scientific">Candidatus Coprovicinus avistercoris</name>
    <dbReference type="NCBI Taxonomy" id="2840754"/>
    <lineage>
        <taxon>Bacteria</taxon>
        <taxon>Bacillati</taxon>
        <taxon>Actinomycetota</taxon>
        <taxon>Coriobacteriia</taxon>
        <taxon>Coriobacteriales</taxon>
        <taxon>Coriobacteriaceae</taxon>
        <taxon>Coriobacteriaceae incertae sedis</taxon>
        <taxon>Candidatus Coprovicinus</taxon>
    </lineage>
</organism>
<dbReference type="EMBL" id="DVMQ01000013">
    <property type="protein sequence ID" value="HIU24030.1"/>
    <property type="molecule type" value="Genomic_DNA"/>
</dbReference>
<protein>
    <submittedName>
        <fullName evidence="3">Histidine phosphatase family protein</fullName>
    </submittedName>
</protein>
<dbReference type="AlphaFoldDB" id="A0A9D1HZB6"/>
<feature type="binding site" evidence="2">
    <location>
        <begin position="9"/>
        <end position="16"/>
    </location>
    <ligand>
        <name>substrate</name>
    </ligand>
</feature>
<evidence type="ECO:0000256" key="1">
    <source>
        <dbReference type="PIRSR" id="PIRSR613078-1"/>
    </source>
</evidence>
<dbReference type="PANTHER" id="PTHR48100:SF5">
    <property type="entry name" value="HISTIDINE PHOSPHATASE FAMILY PROTEIN"/>
    <property type="match status" value="1"/>
</dbReference>
<dbReference type="SMART" id="SM00855">
    <property type="entry name" value="PGAM"/>
    <property type="match status" value="1"/>
</dbReference>
<dbReference type="Proteomes" id="UP000824078">
    <property type="component" value="Unassembled WGS sequence"/>
</dbReference>
<comment type="caution">
    <text evidence="3">The sequence shown here is derived from an EMBL/GenBank/DDBJ whole genome shotgun (WGS) entry which is preliminary data.</text>
</comment>
<sequence length="202" mass="22594">MTKRLYLMRHAETQFNLRYLFQGWCDSSLTQRGRAQARIAGQYFVEEQIPLDHAYSSDLRRASETCELAVGEVLPHDQLAGLREWNFGAFEGTSGVNFPVQFPYGDFFGAFGGETQEELEARVIATLQDIMERPAHSNVLAVSSGDVCTLFCNLQADHSPVQIDKRAPNCGIYVYDYDEGIFSCQGLIEPDFSSLGPAPDHI</sequence>
<feature type="active site" description="Tele-phosphohistidine intermediate" evidence="1">
    <location>
        <position position="10"/>
    </location>
</feature>
<feature type="binding site" evidence="2">
    <location>
        <position position="61"/>
    </location>
    <ligand>
        <name>substrate</name>
    </ligand>
</feature>
<dbReference type="CDD" id="cd07067">
    <property type="entry name" value="HP_PGM_like"/>
    <property type="match status" value="1"/>
</dbReference>
<dbReference type="SUPFAM" id="SSF53254">
    <property type="entry name" value="Phosphoglycerate mutase-like"/>
    <property type="match status" value="1"/>
</dbReference>
<reference evidence="3" key="2">
    <citation type="journal article" date="2021" name="PeerJ">
        <title>Extensive microbial diversity within the chicken gut microbiome revealed by metagenomics and culture.</title>
        <authorList>
            <person name="Gilroy R."/>
            <person name="Ravi A."/>
            <person name="Getino M."/>
            <person name="Pursley I."/>
            <person name="Horton D.L."/>
            <person name="Alikhan N.F."/>
            <person name="Baker D."/>
            <person name="Gharbi K."/>
            <person name="Hall N."/>
            <person name="Watson M."/>
            <person name="Adriaenssens E.M."/>
            <person name="Foster-Nyarko E."/>
            <person name="Jarju S."/>
            <person name="Secka A."/>
            <person name="Antonio M."/>
            <person name="Oren A."/>
            <person name="Chaudhuri R.R."/>
            <person name="La Ragione R."/>
            <person name="Hildebrand F."/>
            <person name="Pallen M.J."/>
        </authorList>
    </citation>
    <scope>NUCLEOTIDE SEQUENCE</scope>
    <source>
        <strain evidence="3">ChiHjej12B11-29160</strain>
    </source>
</reference>
<reference evidence="3" key="1">
    <citation type="submission" date="2020-10" db="EMBL/GenBank/DDBJ databases">
        <authorList>
            <person name="Gilroy R."/>
        </authorList>
    </citation>
    <scope>NUCLEOTIDE SEQUENCE</scope>
    <source>
        <strain evidence="3">ChiHjej12B11-29160</strain>
    </source>
</reference>
<dbReference type="PANTHER" id="PTHR48100">
    <property type="entry name" value="BROAD-SPECIFICITY PHOSPHATASE YOR283W-RELATED"/>
    <property type="match status" value="1"/>
</dbReference>
<dbReference type="GO" id="GO:0016791">
    <property type="term" value="F:phosphatase activity"/>
    <property type="evidence" value="ECO:0007669"/>
    <property type="project" value="TreeGrafter"/>
</dbReference>
<name>A0A9D1HZB6_9ACTN</name>
<dbReference type="Gene3D" id="3.40.50.1240">
    <property type="entry name" value="Phosphoglycerate mutase-like"/>
    <property type="match status" value="1"/>
</dbReference>
<accession>A0A9D1HZB6</accession>
<feature type="active site" description="Proton donor/acceptor" evidence="1">
    <location>
        <position position="84"/>
    </location>
</feature>
<gene>
    <name evidence="3" type="ORF">IAD17_03830</name>
</gene>
<proteinExistence type="predicted"/>